<dbReference type="AlphaFoldDB" id="E3NFE6"/>
<evidence type="ECO:0000313" key="1">
    <source>
        <dbReference type="EMBL" id="EFO96061.1"/>
    </source>
</evidence>
<organism evidence="2">
    <name type="scientific">Caenorhabditis remanei</name>
    <name type="common">Caenorhabditis vulgaris</name>
    <dbReference type="NCBI Taxonomy" id="31234"/>
    <lineage>
        <taxon>Eukaryota</taxon>
        <taxon>Metazoa</taxon>
        <taxon>Ecdysozoa</taxon>
        <taxon>Nematoda</taxon>
        <taxon>Chromadorea</taxon>
        <taxon>Rhabditida</taxon>
        <taxon>Rhabditina</taxon>
        <taxon>Rhabditomorpha</taxon>
        <taxon>Rhabditoidea</taxon>
        <taxon>Rhabditidae</taxon>
        <taxon>Peloderinae</taxon>
        <taxon>Caenorhabditis</taxon>
    </lineage>
</organism>
<keyword evidence="2" id="KW-1185">Reference proteome</keyword>
<name>E3NFE6_CAERE</name>
<gene>
    <name evidence="1" type="ORF">CRE_20022</name>
</gene>
<dbReference type="Proteomes" id="UP000008281">
    <property type="component" value="Unassembled WGS sequence"/>
</dbReference>
<dbReference type="InParanoid" id="E3NFE6"/>
<evidence type="ECO:0000313" key="2">
    <source>
        <dbReference type="Proteomes" id="UP000008281"/>
    </source>
</evidence>
<accession>E3NFE6</accession>
<protein>
    <recommendedName>
        <fullName evidence="3">F-box domain-containing protein</fullName>
    </recommendedName>
</protein>
<sequence length="381" mass="43717">MPSVNSKPFPIQKLPELAFEAVVRQISTRERLGLALTSKKTMNLLLAVKFPKDQVHLIRFGETSEEFYATVEVKNPHNKKQKEPFKFVCRVSKKKGEKVFTKYAVDQWCDVIGSYIEKTQCAYQKIAKLFPARDVTIRFINLKTEDVRQILNAPEFENWQEVGAFGIKPPAIKLIMDKATSERRFRCDNTIKLPPSFHHPKAFDFQVAQYSNAMWVSSAKQLLSIRDVELIGLGQTSLRSQDVGIVLKKMLESDYQMCTHLVLLVAGGFDEEAVMSDTVRFKFTCGEIGMFYVRTKTQTTTKIAEIRVMDRNTINITISSDETEYEEARRVLTNMSNRIRIDNELEGAEPGEKRRLQMEREMANREVHVASRVLIASLGFE</sequence>
<dbReference type="EMBL" id="DS268636">
    <property type="protein sequence ID" value="EFO96061.1"/>
    <property type="molecule type" value="Genomic_DNA"/>
</dbReference>
<evidence type="ECO:0008006" key="3">
    <source>
        <dbReference type="Google" id="ProtNLM"/>
    </source>
</evidence>
<reference evidence="1" key="1">
    <citation type="submission" date="2007-07" db="EMBL/GenBank/DDBJ databases">
        <title>PCAP assembly of the Caenorhabditis remanei genome.</title>
        <authorList>
            <consortium name="The Caenorhabditis remanei Sequencing Consortium"/>
            <person name="Wilson R.K."/>
        </authorList>
    </citation>
    <scope>NUCLEOTIDE SEQUENCE [LARGE SCALE GENOMIC DNA]</scope>
    <source>
        <strain evidence="1">PB4641</strain>
    </source>
</reference>
<proteinExistence type="predicted"/>
<dbReference type="HOGENOM" id="CLU_726147_0_0_1"/>
<dbReference type="PANTHER" id="PTHR21503">
    <property type="entry name" value="F-BOX-CONTAINING HYPOTHETICAL PROTEIN C.ELEGANS"/>
    <property type="match status" value="1"/>
</dbReference>
<dbReference type="PANTHER" id="PTHR21503:SF8">
    <property type="entry name" value="F-BOX ASSOCIATED DOMAIN-CONTAINING PROTEIN-RELATED"/>
    <property type="match status" value="1"/>
</dbReference>